<feature type="transmembrane region" description="Helical" evidence="10">
    <location>
        <begin position="54"/>
        <end position="73"/>
    </location>
</feature>
<dbReference type="InterPro" id="IPR023298">
    <property type="entry name" value="ATPase_P-typ_TM_dom_sf"/>
</dbReference>
<evidence type="ECO:0000256" key="5">
    <source>
        <dbReference type="ARBA" id="ARBA00022840"/>
    </source>
</evidence>
<dbReference type="InterPro" id="IPR001757">
    <property type="entry name" value="P_typ_ATPase"/>
</dbReference>
<feature type="transmembrane region" description="Helical" evidence="10">
    <location>
        <begin position="758"/>
        <end position="779"/>
    </location>
</feature>
<dbReference type="PANTHER" id="PTHR43294:SF20">
    <property type="entry name" value="P-TYPE ATPASE"/>
    <property type="match status" value="1"/>
</dbReference>
<dbReference type="SUPFAM" id="SSF56784">
    <property type="entry name" value="HAD-like"/>
    <property type="match status" value="1"/>
</dbReference>
<keyword evidence="8 10" id="KW-0472">Membrane</keyword>
<dbReference type="PROSITE" id="PS00154">
    <property type="entry name" value="ATPASE_E1_E2"/>
    <property type="match status" value="1"/>
</dbReference>
<sequence>METLSAAPELPNTADPADNGLSRQEASARLEKFGYNRLPAPPMPGVVELFARQFLSPFIYILLIASAVSFALGQTPSGVFILIVLLINAIIGTVQEFSAQKAAAALKQMMKGTAHVLRDGQIVTIEVEEIVPGDVVLLSSGDKVPADIQLLSASSLAVDESMLTGESLAVAKNAGAASDDSTPLTERVDQCFAGSIITHGRGRGRVIATASDTQLGKIAQGVTGKTSAEPPLMIRIRKFTYQVAFGILVAIAALAGLMILDGGYSMEEMVLMSIGLAVSVIPEGLPAALTVALAIGMTRMAKRNVIIRKLVAVEALGSCTLICSDKTGTLTVNELTIRKVRLPDGRQFDVTGEGVAPGGEITGPAGAQVDAAGQDTLRELCVAGVLANESHLDYSGGEWVSQGDIVDIAFLVMAKKLGMSITDLRTRQEQVALIPYESEKAYSGVVNRVGDQTVIYAKGSPEKMLAMCNRMATTDGSIEIDKPALESQFTELASRGYRIIALAKKTSSSGDHEMADMVFLGMVAMIDPLRHEAFEAIEKCRTGGIEVAMVTGDHPATAKSIALELGLCDADATVVTGQMLDEVNARGQGAVDQLIRKARVFARIEPARKAQIVDSFMRDGHFVAVTGDGVNDAPAMRQAHAGIAMGKRGTDVAKETADLIVTDDNFSSIVAGIEQGRVVYNNIRKVIGLLVATGFSAILLFFFCVLAGLPMPLIAVQLLWLNLVANGFQDVALAFEPKEGGELSVKPRSPQEPVFDKPIIEHVLVVGSWMGLVAFLNFQWTLEQGQSIEDARNLTLMLMVLFGNIHALNSRSEFRSLFSISLLSNPFLMLAVPLAQLAHIGAMYTPGLSDVLQIQPISMAEWLQLLVFAMSLLVVAELHKTLIRRRRAHASSACYTPPAASASQPPIPPAQ</sequence>
<dbReference type="SUPFAM" id="SSF81665">
    <property type="entry name" value="Calcium ATPase, transmembrane domain M"/>
    <property type="match status" value="1"/>
</dbReference>
<feature type="transmembrane region" description="Helical" evidence="10">
    <location>
        <begin position="820"/>
        <end position="842"/>
    </location>
</feature>
<name>A0ABT7IKE9_9GAMM</name>
<evidence type="ECO:0000256" key="8">
    <source>
        <dbReference type="ARBA" id="ARBA00023136"/>
    </source>
</evidence>
<evidence type="ECO:0000256" key="2">
    <source>
        <dbReference type="ARBA" id="ARBA00005675"/>
    </source>
</evidence>
<dbReference type="InterPro" id="IPR023214">
    <property type="entry name" value="HAD_sf"/>
</dbReference>
<dbReference type="InterPro" id="IPR036412">
    <property type="entry name" value="HAD-like_sf"/>
</dbReference>
<keyword evidence="5" id="KW-0067">ATP-binding</keyword>
<dbReference type="SFLD" id="SFLDS00003">
    <property type="entry name" value="Haloacid_Dehalogenase"/>
    <property type="match status" value="1"/>
</dbReference>
<reference evidence="12 13" key="1">
    <citation type="submission" date="2023-06" db="EMBL/GenBank/DDBJ databases">
        <title>Marinobacter azerbaijanicus a moderately halophilic, isolated from Urmia Lake in Azerbaijan region of Iran.</title>
        <authorList>
            <person name="Sanchez-Porro C."/>
            <person name="Aghdam E.M."/>
            <person name="Saheb S.M."/>
            <person name="Tarhriz V."/>
            <person name="Kazemi E."/>
            <person name="Ammozegar M.A."/>
            <person name="Ventosa A."/>
            <person name="Hejazi M.S."/>
        </authorList>
    </citation>
    <scope>NUCLEOTIDE SEQUENCE [LARGE SCALE GENOMIC DNA]</scope>
    <source>
        <strain evidence="12 13">TBZ242</strain>
    </source>
</reference>
<dbReference type="InterPro" id="IPR044492">
    <property type="entry name" value="P_typ_ATPase_HD_dom"/>
</dbReference>
<dbReference type="Gene3D" id="3.40.50.1000">
    <property type="entry name" value="HAD superfamily/HAD-like"/>
    <property type="match status" value="1"/>
</dbReference>
<dbReference type="InterPro" id="IPR059000">
    <property type="entry name" value="ATPase_P-type_domA"/>
</dbReference>
<organism evidence="12 13">
    <name type="scientific">Marinobacter azerbaijanicus</name>
    <dbReference type="NCBI Taxonomy" id="3050455"/>
    <lineage>
        <taxon>Bacteria</taxon>
        <taxon>Pseudomonadati</taxon>
        <taxon>Pseudomonadota</taxon>
        <taxon>Gammaproteobacteria</taxon>
        <taxon>Pseudomonadales</taxon>
        <taxon>Marinobacteraceae</taxon>
        <taxon>Marinobacter</taxon>
    </lineage>
</organism>
<dbReference type="SMART" id="SM00831">
    <property type="entry name" value="Cation_ATPase_N"/>
    <property type="match status" value="1"/>
</dbReference>
<evidence type="ECO:0000256" key="4">
    <source>
        <dbReference type="ARBA" id="ARBA00022741"/>
    </source>
</evidence>
<dbReference type="Gene3D" id="3.40.1110.10">
    <property type="entry name" value="Calcium-transporting ATPase, cytoplasmic domain N"/>
    <property type="match status" value="1"/>
</dbReference>
<dbReference type="InterPro" id="IPR008250">
    <property type="entry name" value="ATPase_P-typ_transduc_dom_A_sf"/>
</dbReference>
<dbReference type="RefSeq" id="WP_285393575.1">
    <property type="nucleotide sequence ID" value="NZ_JASSVS010000015.1"/>
</dbReference>
<keyword evidence="7 10" id="KW-1133">Transmembrane helix</keyword>
<protein>
    <submittedName>
        <fullName evidence="12">HAD-IC family P-type ATPase</fullName>
    </submittedName>
</protein>
<evidence type="ECO:0000256" key="10">
    <source>
        <dbReference type="SAM" id="Phobius"/>
    </source>
</evidence>
<feature type="domain" description="Cation-transporting P-type ATPase N-terminal" evidence="11">
    <location>
        <begin position="10"/>
        <end position="74"/>
    </location>
</feature>
<dbReference type="EMBL" id="JASSVS010000015">
    <property type="protein sequence ID" value="MDL0433623.1"/>
    <property type="molecule type" value="Genomic_DNA"/>
</dbReference>
<evidence type="ECO:0000256" key="6">
    <source>
        <dbReference type="ARBA" id="ARBA00022967"/>
    </source>
</evidence>
<evidence type="ECO:0000256" key="9">
    <source>
        <dbReference type="SAM" id="MobiDB-lite"/>
    </source>
</evidence>
<dbReference type="Gene3D" id="2.70.150.10">
    <property type="entry name" value="Calcium-transporting ATPase, cytoplasmic transduction domain A"/>
    <property type="match status" value="1"/>
</dbReference>
<dbReference type="InterPro" id="IPR018303">
    <property type="entry name" value="ATPase_P-typ_P_site"/>
</dbReference>
<keyword evidence="3 10" id="KW-0812">Transmembrane</keyword>
<proteinExistence type="inferred from homology"/>
<dbReference type="SFLD" id="SFLDF00027">
    <property type="entry name" value="p-type_atpase"/>
    <property type="match status" value="1"/>
</dbReference>
<feature type="transmembrane region" description="Helical" evidence="10">
    <location>
        <begin position="686"/>
        <end position="708"/>
    </location>
</feature>
<accession>A0ABT7IKE9</accession>
<dbReference type="Gene3D" id="1.20.1110.10">
    <property type="entry name" value="Calcium-transporting ATPase, transmembrane domain"/>
    <property type="match status" value="1"/>
</dbReference>
<dbReference type="Pfam" id="PF00690">
    <property type="entry name" value="Cation_ATPase_N"/>
    <property type="match status" value="1"/>
</dbReference>
<feature type="transmembrane region" description="Helical" evidence="10">
    <location>
        <begin position="272"/>
        <end position="295"/>
    </location>
</feature>
<dbReference type="InterPro" id="IPR023299">
    <property type="entry name" value="ATPase_P-typ_cyto_dom_N"/>
</dbReference>
<dbReference type="SUPFAM" id="SSF81653">
    <property type="entry name" value="Calcium ATPase, transduction domain A"/>
    <property type="match status" value="1"/>
</dbReference>
<evidence type="ECO:0000256" key="1">
    <source>
        <dbReference type="ARBA" id="ARBA00004141"/>
    </source>
</evidence>
<feature type="transmembrane region" description="Helical" evidence="10">
    <location>
        <begin position="239"/>
        <end position="260"/>
    </location>
</feature>
<evidence type="ECO:0000256" key="3">
    <source>
        <dbReference type="ARBA" id="ARBA00022692"/>
    </source>
</evidence>
<dbReference type="SUPFAM" id="SSF81660">
    <property type="entry name" value="Metal cation-transporting ATPase, ATP-binding domain N"/>
    <property type="match status" value="1"/>
</dbReference>
<feature type="transmembrane region" description="Helical" evidence="10">
    <location>
        <begin position="862"/>
        <end position="879"/>
    </location>
</feature>
<dbReference type="Pfam" id="PF13246">
    <property type="entry name" value="Cation_ATPase"/>
    <property type="match status" value="1"/>
</dbReference>
<dbReference type="SFLD" id="SFLDG00002">
    <property type="entry name" value="C1.7:_P-type_atpase_like"/>
    <property type="match status" value="1"/>
</dbReference>
<evidence type="ECO:0000313" key="12">
    <source>
        <dbReference type="EMBL" id="MDL0433623.1"/>
    </source>
</evidence>
<dbReference type="PRINTS" id="PR00120">
    <property type="entry name" value="HATPASE"/>
</dbReference>
<dbReference type="InterPro" id="IPR006068">
    <property type="entry name" value="ATPase_P-typ_cation-transptr_C"/>
</dbReference>
<comment type="similarity">
    <text evidence="2">Belongs to the cation transport ATPase (P-type) (TC 3.A.3) family. Type IIA subfamily.</text>
</comment>
<keyword evidence="13" id="KW-1185">Reference proteome</keyword>
<dbReference type="NCBIfam" id="TIGR01494">
    <property type="entry name" value="ATPase_P-type"/>
    <property type="match status" value="2"/>
</dbReference>
<dbReference type="Pfam" id="PF00122">
    <property type="entry name" value="E1-E2_ATPase"/>
    <property type="match status" value="1"/>
</dbReference>
<dbReference type="Pfam" id="PF00689">
    <property type="entry name" value="Cation_ATPase_C"/>
    <property type="match status" value="1"/>
</dbReference>
<feature type="region of interest" description="Disordered" evidence="9">
    <location>
        <begin position="1"/>
        <end position="21"/>
    </location>
</feature>
<evidence type="ECO:0000313" key="13">
    <source>
        <dbReference type="Proteomes" id="UP001227964"/>
    </source>
</evidence>
<dbReference type="PRINTS" id="PR00119">
    <property type="entry name" value="CATATPASE"/>
</dbReference>
<dbReference type="InterPro" id="IPR004014">
    <property type="entry name" value="ATPase_P-typ_cation-transptr_N"/>
</dbReference>
<keyword evidence="4" id="KW-0547">Nucleotide-binding</keyword>
<gene>
    <name evidence="12" type="ORF">QPM17_20980</name>
</gene>
<evidence type="ECO:0000259" key="11">
    <source>
        <dbReference type="SMART" id="SM00831"/>
    </source>
</evidence>
<evidence type="ECO:0000256" key="7">
    <source>
        <dbReference type="ARBA" id="ARBA00022989"/>
    </source>
</evidence>
<comment type="caution">
    <text evidence="12">The sequence shown here is derived from an EMBL/GenBank/DDBJ whole genome shotgun (WGS) entry which is preliminary data.</text>
</comment>
<dbReference type="InterPro" id="IPR050510">
    <property type="entry name" value="Cation_transp_ATPase_P-type"/>
</dbReference>
<feature type="transmembrane region" description="Helical" evidence="10">
    <location>
        <begin position="79"/>
        <end position="99"/>
    </location>
</feature>
<dbReference type="PANTHER" id="PTHR43294">
    <property type="entry name" value="SODIUM/POTASSIUM-TRANSPORTING ATPASE SUBUNIT ALPHA"/>
    <property type="match status" value="1"/>
</dbReference>
<keyword evidence="6" id="KW-1278">Translocase</keyword>
<comment type="subcellular location">
    <subcellularLocation>
        <location evidence="1">Membrane</location>
        <topology evidence="1">Multi-pass membrane protein</topology>
    </subcellularLocation>
</comment>
<dbReference type="Proteomes" id="UP001227964">
    <property type="component" value="Unassembled WGS sequence"/>
</dbReference>